<dbReference type="InterPro" id="IPR002745">
    <property type="entry name" value="Ptrans_KptA/Tpt1"/>
</dbReference>
<dbReference type="InterPro" id="IPR042080">
    <property type="entry name" value="RNA_2'-PTrans_N"/>
</dbReference>
<dbReference type="Gene3D" id="3.20.170.30">
    <property type="match status" value="1"/>
</dbReference>
<dbReference type="GO" id="GO:0006388">
    <property type="term" value="P:tRNA splicing, via endonucleolytic cleavage and ligation"/>
    <property type="evidence" value="ECO:0007669"/>
    <property type="project" value="TreeGrafter"/>
</dbReference>
<proteinExistence type="inferred from homology"/>
<protein>
    <recommendedName>
        <fullName evidence="5">2'-phosphotransferase</fullName>
    </recommendedName>
</protein>
<dbReference type="PANTHER" id="PTHR12684:SF2">
    <property type="entry name" value="TRNA 2'-PHOSPHOTRANSFERASE 1"/>
    <property type="match status" value="1"/>
</dbReference>
<dbReference type="EMBL" id="MN740795">
    <property type="protein sequence ID" value="QHU12041.1"/>
    <property type="molecule type" value="Genomic_DNA"/>
</dbReference>
<evidence type="ECO:0000313" key="4">
    <source>
        <dbReference type="EMBL" id="QHU12041.1"/>
    </source>
</evidence>
<dbReference type="AlphaFoldDB" id="A0A6C0K4G3"/>
<dbReference type="GO" id="GO:0000215">
    <property type="term" value="F:tRNA 2'-phosphotransferase activity"/>
    <property type="evidence" value="ECO:0007669"/>
    <property type="project" value="TreeGrafter"/>
</dbReference>
<dbReference type="Gene3D" id="1.10.10.970">
    <property type="entry name" value="RNA 2'-phosphotransferase, Tpt1/KptA family, N-terminal domain"/>
    <property type="match status" value="1"/>
</dbReference>
<keyword evidence="3" id="KW-0520">NAD</keyword>
<dbReference type="PANTHER" id="PTHR12684">
    <property type="entry name" value="PUTATIVE PHOSPHOTRANSFERASE"/>
    <property type="match status" value="1"/>
</dbReference>
<dbReference type="Pfam" id="PF01885">
    <property type="entry name" value="PTS_2-RNA"/>
    <property type="match status" value="1"/>
</dbReference>
<evidence type="ECO:0000256" key="1">
    <source>
        <dbReference type="ARBA" id="ARBA00009836"/>
    </source>
</evidence>
<dbReference type="SUPFAM" id="SSF56399">
    <property type="entry name" value="ADP-ribosylation"/>
    <property type="match status" value="1"/>
</dbReference>
<organism evidence="4">
    <name type="scientific">viral metagenome</name>
    <dbReference type="NCBI Taxonomy" id="1070528"/>
    <lineage>
        <taxon>unclassified sequences</taxon>
        <taxon>metagenomes</taxon>
        <taxon>organismal metagenomes</taxon>
    </lineage>
</organism>
<evidence type="ECO:0008006" key="5">
    <source>
        <dbReference type="Google" id="ProtNLM"/>
    </source>
</evidence>
<evidence type="ECO:0000256" key="2">
    <source>
        <dbReference type="ARBA" id="ARBA00022679"/>
    </source>
</evidence>
<sequence length="196" mass="22508">MCKKLSYILRHGATLAGLKVRQDGFVRVNDLLSLKDFQSYNLESLQRIVAEDEKKRYKMIIDDESGDFYIRANQGHSLEIEGIQDDLMLTRITEPLPTCFHATYQKNMESIRTTGLKVMNRKHIHLSTSLESRSGKRAGCDILIHIDMKKAMEDGIVFYRSDNDVILTSGIDGVLPPRYFLKMEAFLSLMSQRNTE</sequence>
<dbReference type="InterPro" id="IPR042081">
    <property type="entry name" value="RNA_2'-PTrans_C"/>
</dbReference>
<evidence type="ECO:0000256" key="3">
    <source>
        <dbReference type="ARBA" id="ARBA00023027"/>
    </source>
</evidence>
<reference evidence="4" key="1">
    <citation type="journal article" date="2020" name="Nature">
        <title>Giant virus diversity and host interactions through global metagenomics.</title>
        <authorList>
            <person name="Schulz F."/>
            <person name="Roux S."/>
            <person name="Paez-Espino D."/>
            <person name="Jungbluth S."/>
            <person name="Walsh D.A."/>
            <person name="Denef V.J."/>
            <person name="McMahon K.D."/>
            <person name="Konstantinidis K.T."/>
            <person name="Eloe-Fadrosh E.A."/>
            <person name="Kyrpides N.C."/>
            <person name="Woyke T."/>
        </authorList>
    </citation>
    <scope>NUCLEOTIDE SEQUENCE</scope>
    <source>
        <strain evidence="4">GVMAG-S-1101169-75</strain>
    </source>
</reference>
<comment type="similarity">
    <text evidence="1">Belongs to the KptA/TPT1 family.</text>
</comment>
<accession>A0A6C0K4G3</accession>
<keyword evidence="2" id="KW-0808">Transferase</keyword>
<name>A0A6C0K4G3_9ZZZZ</name>